<name>A0A4Y7PDU3_9AGAM</name>
<dbReference type="OrthoDB" id="5424500at2759"/>
<reference evidence="1 2" key="1">
    <citation type="submission" date="2018-06" db="EMBL/GenBank/DDBJ databases">
        <title>A transcriptomic atlas of mushroom development highlights an independent origin of complex multicellularity.</title>
        <authorList>
            <consortium name="DOE Joint Genome Institute"/>
            <person name="Krizsan K."/>
            <person name="Almasi E."/>
            <person name="Merenyi Z."/>
            <person name="Sahu N."/>
            <person name="Viragh M."/>
            <person name="Koszo T."/>
            <person name="Mondo S."/>
            <person name="Kiss B."/>
            <person name="Balint B."/>
            <person name="Kues U."/>
            <person name="Barry K."/>
            <person name="Hegedus J.C."/>
            <person name="Henrissat B."/>
            <person name="Johnson J."/>
            <person name="Lipzen A."/>
            <person name="Ohm R."/>
            <person name="Nagy I."/>
            <person name="Pangilinan J."/>
            <person name="Yan J."/>
            <person name="Xiong Y."/>
            <person name="Grigoriev I.V."/>
            <person name="Hibbett D.S."/>
            <person name="Nagy L.G."/>
        </authorList>
    </citation>
    <scope>NUCLEOTIDE SEQUENCE [LARGE SCALE GENOMIC DNA]</scope>
    <source>
        <strain evidence="1 2">SZMC22713</strain>
    </source>
</reference>
<dbReference type="SUPFAM" id="SSF52540">
    <property type="entry name" value="P-loop containing nucleoside triphosphate hydrolases"/>
    <property type="match status" value="1"/>
</dbReference>
<sequence length="637" mass="72546">MDTSIEYWCLLIDDEGKPKGEQFRVPVFPRDITIDHFKVNVKGEKPNGLKDVDHNDLEIWRPKEPTRFDESDPEVEDVIRQLFANKKVEKLTARKTLALLNLTSVQTLLVHVPDGPRNERERVSPGVGPPSPIHLARYIPRTDTVSGLYKKLKRYKYIQVRGTPASGKTTLAEILHGYIMEVEPFPKPLVVYLRAWPPNDQVAYGNWEPWLFATHSYAFQPGSVLIVDEAQTSYHERSFWMKLKTIDESSPCSVITFAGYGSAGQDLDHDTTPLRIRPLQHISLFATDNGDGLSVGLLLSRPDFDAFVNKFYRDHPFDSSFLDAVYGMTNGHVGACHDVLALVETHNSYRSMRNSGQLYRYESFVAGMDPFEFLTTLKSGSKFARGLPTPPDVQNTACGEVFQIVLRDGCIIAGKLYDLDQENPLYKCVKKGWLFNEPISGHEGMFIYTFTTPLHRRYIQEKLLGSETPVTIQEANIHDFVIAILRKYSPINLQPRKANPISQSIPEAQFQDEFYRASYAHTSGAVLSFPEFGNDRGRIDFFIPSKKWGIELLRDGNRLAAHAKRFTAGEYASWIAQGVIDDYAIIDFRTEMTMHKRPGYGKLYFAVSENQWNKMVILNNMKEPIVEEFNLLHGEYA</sequence>
<dbReference type="InterPro" id="IPR027417">
    <property type="entry name" value="P-loop_NTPase"/>
</dbReference>
<dbReference type="AlphaFoldDB" id="A0A4Y7PDU3"/>
<dbReference type="EMBL" id="ML170604">
    <property type="protein sequence ID" value="TDL13463.1"/>
    <property type="molecule type" value="Genomic_DNA"/>
</dbReference>
<evidence type="ECO:0000313" key="2">
    <source>
        <dbReference type="Proteomes" id="UP000294933"/>
    </source>
</evidence>
<evidence type="ECO:0000313" key="1">
    <source>
        <dbReference type="EMBL" id="TDL13463.1"/>
    </source>
</evidence>
<dbReference type="Proteomes" id="UP000294933">
    <property type="component" value="Unassembled WGS sequence"/>
</dbReference>
<protein>
    <submittedName>
        <fullName evidence="1">Uncharacterized protein</fullName>
    </submittedName>
</protein>
<keyword evidence="2" id="KW-1185">Reference proteome</keyword>
<proteinExistence type="predicted"/>
<organism evidence="1 2">
    <name type="scientific">Rickenella mellea</name>
    <dbReference type="NCBI Taxonomy" id="50990"/>
    <lineage>
        <taxon>Eukaryota</taxon>
        <taxon>Fungi</taxon>
        <taxon>Dikarya</taxon>
        <taxon>Basidiomycota</taxon>
        <taxon>Agaricomycotina</taxon>
        <taxon>Agaricomycetes</taxon>
        <taxon>Hymenochaetales</taxon>
        <taxon>Rickenellaceae</taxon>
        <taxon>Rickenella</taxon>
    </lineage>
</organism>
<accession>A0A4Y7PDU3</accession>
<dbReference type="STRING" id="50990.A0A4Y7PDU3"/>
<dbReference type="VEuPathDB" id="FungiDB:BD410DRAFT_797614"/>
<gene>
    <name evidence="1" type="ORF">BD410DRAFT_797614</name>
</gene>